<dbReference type="GO" id="GO:0030246">
    <property type="term" value="F:carbohydrate binding"/>
    <property type="evidence" value="ECO:0007669"/>
    <property type="project" value="UniProtKB-KW"/>
</dbReference>
<accession>A0A3Q3QB53</accession>
<dbReference type="Pfam" id="PF00059">
    <property type="entry name" value="Lectin_C"/>
    <property type="match status" value="1"/>
</dbReference>
<keyword evidence="2" id="KW-0175">Coiled coil</keyword>
<dbReference type="CDD" id="cd03590">
    <property type="entry name" value="CLECT_DC-SIGN_like"/>
    <property type="match status" value="1"/>
</dbReference>
<feature type="domain" description="C-type lectin" evidence="4">
    <location>
        <begin position="157"/>
        <end position="279"/>
    </location>
</feature>
<dbReference type="InterPro" id="IPR050111">
    <property type="entry name" value="C-type_lectin/snaclec_domain"/>
</dbReference>
<feature type="coiled-coil region" evidence="2">
    <location>
        <begin position="103"/>
        <end position="137"/>
    </location>
</feature>
<organism evidence="5 6">
    <name type="scientific">Monopterus albus</name>
    <name type="common">Swamp eel</name>
    <dbReference type="NCBI Taxonomy" id="43700"/>
    <lineage>
        <taxon>Eukaryota</taxon>
        <taxon>Metazoa</taxon>
        <taxon>Chordata</taxon>
        <taxon>Craniata</taxon>
        <taxon>Vertebrata</taxon>
        <taxon>Euteleostomi</taxon>
        <taxon>Actinopterygii</taxon>
        <taxon>Neopterygii</taxon>
        <taxon>Teleostei</taxon>
        <taxon>Neoteleostei</taxon>
        <taxon>Acanthomorphata</taxon>
        <taxon>Anabantaria</taxon>
        <taxon>Synbranchiformes</taxon>
        <taxon>Synbranchidae</taxon>
        <taxon>Monopterus</taxon>
    </lineage>
</organism>
<protein>
    <recommendedName>
        <fullName evidence="4">C-type lectin domain-containing protein</fullName>
    </recommendedName>
</protein>
<keyword evidence="3" id="KW-1133">Transmembrane helix</keyword>
<dbReference type="InterPro" id="IPR016187">
    <property type="entry name" value="CTDL_fold"/>
</dbReference>
<dbReference type="InterPro" id="IPR033989">
    <property type="entry name" value="CD209-like_CTLD"/>
</dbReference>
<dbReference type="InterPro" id="IPR016186">
    <property type="entry name" value="C-type_lectin-like/link_sf"/>
</dbReference>
<dbReference type="OrthoDB" id="9906043at2759"/>
<dbReference type="Gene3D" id="3.10.100.10">
    <property type="entry name" value="Mannose-Binding Protein A, subunit A"/>
    <property type="match status" value="1"/>
</dbReference>
<evidence type="ECO:0000256" key="1">
    <source>
        <dbReference type="ARBA" id="ARBA00022734"/>
    </source>
</evidence>
<dbReference type="Proteomes" id="UP000261600">
    <property type="component" value="Unplaced"/>
</dbReference>
<dbReference type="SUPFAM" id="SSF56436">
    <property type="entry name" value="C-type lectin-like"/>
    <property type="match status" value="1"/>
</dbReference>
<dbReference type="PROSITE" id="PS50041">
    <property type="entry name" value="C_TYPE_LECTIN_2"/>
    <property type="match status" value="1"/>
</dbReference>
<keyword evidence="6" id="KW-1185">Reference proteome</keyword>
<dbReference type="InterPro" id="IPR001304">
    <property type="entry name" value="C-type_lectin-like"/>
</dbReference>
<reference evidence="5" key="2">
    <citation type="submission" date="2025-09" db="UniProtKB">
        <authorList>
            <consortium name="Ensembl"/>
        </authorList>
    </citation>
    <scope>IDENTIFICATION</scope>
</reference>
<dbReference type="PANTHER" id="PTHR22803">
    <property type="entry name" value="MANNOSE, PHOSPHOLIPASE, LECTIN RECEPTOR RELATED"/>
    <property type="match status" value="1"/>
</dbReference>
<dbReference type="STRING" id="43700.ENSMALP00000008496"/>
<evidence type="ECO:0000256" key="2">
    <source>
        <dbReference type="SAM" id="Coils"/>
    </source>
</evidence>
<dbReference type="GeneID" id="109968901"/>
<reference evidence="5" key="1">
    <citation type="submission" date="2025-08" db="UniProtKB">
        <authorList>
            <consortium name="Ensembl"/>
        </authorList>
    </citation>
    <scope>IDENTIFICATION</scope>
</reference>
<evidence type="ECO:0000259" key="4">
    <source>
        <dbReference type="PROSITE" id="PS50041"/>
    </source>
</evidence>
<evidence type="ECO:0000313" key="5">
    <source>
        <dbReference type="Ensembl" id="ENSMALP00000008496.1"/>
    </source>
</evidence>
<dbReference type="AlphaFoldDB" id="A0A3Q3QB53"/>
<sequence>MSTPGSPPAYEGMYSKLLDDEGAYVERNRRPDVGQGAHPVSPVVLALRQRGPGPYRFATICLAALCVVLLISIIAVTVRYSNKPEPDGESNSDPQKQTQDANVTALTAIIMKLREEKKQLQKEKEELQAKLAAMKAPEVIKPTTKAPVVCQTDWRLFNNSCYFISTVQRSWLASQQFCQTKGGHLAIIHTAEEQTFLWNLLPRGHWNSYWFGITDEQTEDQWKWVDGTTLVGGFWEAGEPNNHINEDCGYIVKTRVLERVAIRSWYDAPCSMNLPFICEKEMGAGTT</sequence>
<dbReference type="RefSeq" id="XP_020471125.1">
    <property type="nucleotide sequence ID" value="XM_020615469.1"/>
</dbReference>
<name>A0A3Q3QB53_MONAL</name>
<evidence type="ECO:0000256" key="3">
    <source>
        <dbReference type="SAM" id="Phobius"/>
    </source>
</evidence>
<proteinExistence type="predicted"/>
<keyword evidence="3" id="KW-0472">Membrane</keyword>
<dbReference type="Ensembl" id="ENSMALT00000008675.1">
    <property type="protein sequence ID" value="ENSMALP00000008496.1"/>
    <property type="gene ID" value="ENSMALG00000006053.1"/>
</dbReference>
<evidence type="ECO:0000313" key="6">
    <source>
        <dbReference type="Proteomes" id="UP000261600"/>
    </source>
</evidence>
<keyword evidence="3" id="KW-0812">Transmembrane</keyword>
<feature type="transmembrane region" description="Helical" evidence="3">
    <location>
        <begin position="57"/>
        <end position="78"/>
    </location>
</feature>
<keyword evidence="1" id="KW-0430">Lectin</keyword>
<dbReference type="KEGG" id="malb:109968901"/>
<dbReference type="SMART" id="SM00034">
    <property type="entry name" value="CLECT"/>
    <property type="match status" value="1"/>
</dbReference>